<sequence length="496" mass="56495">MAKAMTTIRHVMSYQPHHGDWFASNQALFNQVAAFYFDVIQAHSMVLDHPKKEALSILETLTHTTQRNPNPVMPLSDIAEDIPAYFRRAAIHASLGSAHSFHTHLQKWKQRKEKAIVKGKTFHERPPVPPRTWNKSVTLYQGMWKERNNTSIMIKVWTGVCWSWIKVRIIGRELPSDVEPGSPSLVLKGNQWWLHTPVEKHFHSPEKIATQVTTNTQTKLCAVDLNINENLAVCTVRTVEGTILATKFIKGGKEISGFRKRQLGRIARNRSRTGIMAEGQQDNTDLWKKIRQVDEQCAHRISARIVQFAQQHQATILVFEHLGNLKPAKGKYSRRDNTKRAYWMKGRIFTYARYKAYNMGMLTSRVSPRNTSRECAWCHNLIIRYHADQPAEGYTLGAPLAFCPSCGMYGNADRNASLVIGQRVIERYYLQEKPLALRRVLKNTGVAVSQDAGCEEGPSILVAGHGDTNEHGTAQDALFRMDEHPSDIPHQLRFLF</sequence>
<protein>
    <recommendedName>
        <fullName evidence="2">Cas12f1-like TNB domain-containing protein</fullName>
    </recommendedName>
</protein>
<dbReference type="EMBL" id="BNJJ01000001">
    <property type="protein sequence ID" value="GHO82410.1"/>
    <property type="molecule type" value="Genomic_DNA"/>
</dbReference>
<gene>
    <name evidence="3" type="ORF">KSZ_04160</name>
</gene>
<keyword evidence="4" id="KW-1185">Reference proteome</keyword>
<organism evidence="3 4">
    <name type="scientific">Dictyobacter formicarum</name>
    <dbReference type="NCBI Taxonomy" id="2778368"/>
    <lineage>
        <taxon>Bacteria</taxon>
        <taxon>Bacillati</taxon>
        <taxon>Chloroflexota</taxon>
        <taxon>Ktedonobacteria</taxon>
        <taxon>Ktedonobacterales</taxon>
        <taxon>Dictyobacteraceae</taxon>
        <taxon>Dictyobacter</taxon>
    </lineage>
</organism>
<evidence type="ECO:0000259" key="2">
    <source>
        <dbReference type="Pfam" id="PF07282"/>
    </source>
</evidence>
<name>A0ABQ3V9E9_9CHLR</name>
<dbReference type="InterPro" id="IPR010095">
    <property type="entry name" value="Cas12f1-like_TNB"/>
</dbReference>
<evidence type="ECO:0000256" key="1">
    <source>
        <dbReference type="ARBA" id="ARBA00023125"/>
    </source>
</evidence>
<keyword evidence="1" id="KW-0238">DNA-binding</keyword>
<reference evidence="3 4" key="1">
    <citation type="journal article" date="2021" name="Int. J. Syst. Evol. Microbiol.">
        <title>Reticulibacter mediterranei gen. nov., sp. nov., within the new family Reticulibacteraceae fam. nov., and Ktedonospora formicarum gen. nov., sp. nov., Ktedonobacter robiniae sp. nov., Dictyobacter formicarum sp. nov. and Dictyobacter arantiisoli sp. nov., belonging to the class Ktedonobacteria.</title>
        <authorList>
            <person name="Yabe S."/>
            <person name="Zheng Y."/>
            <person name="Wang C.M."/>
            <person name="Sakai Y."/>
            <person name="Abe K."/>
            <person name="Yokota A."/>
            <person name="Donadio S."/>
            <person name="Cavaletti L."/>
            <person name="Monciardini P."/>
        </authorList>
    </citation>
    <scope>NUCLEOTIDE SEQUENCE [LARGE SCALE GENOMIC DNA]</scope>
    <source>
        <strain evidence="3 4">SOSP1-9</strain>
    </source>
</reference>
<dbReference type="NCBIfam" id="NF040570">
    <property type="entry name" value="guided_TnpB"/>
    <property type="match status" value="1"/>
</dbReference>
<dbReference type="Pfam" id="PF07282">
    <property type="entry name" value="Cas12f1-like_TNB"/>
    <property type="match status" value="1"/>
</dbReference>
<dbReference type="RefSeq" id="WP_201360088.1">
    <property type="nucleotide sequence ID" value="NZ_BNJJ01000001.1"/>
</dbReference>
<proteinExistence type="predicted"/>
<feature type="domain" description="Cas12f1-like TNB" evidence="2">
    <location>
        <begin position="347"/>
        <end position="420"/>
    </location>
</feature>
<evidence type="ECO:0000313" key="3">
    <source>
        <dbReference type="EMBL" id="GHO82410.1"/>
    </source>
</evidence>
<accession>A0ABQ3V9E9</accession>
<comment type="caution">
    <text evidence="3">The sequence shown here is derived from an EMBL/GenBank/DDBJ whole genome shotgun (WGS) entry which is preliminary data.</text>
</comment>
<evidence type="ECO:0000313" key="4">
    <source>
        <dbReference type="Proteomes" id="UP000635565"/>
    </source>
</evidence>
<dbReference type="Proteomes" id="UP000635565">
    <property type="component" value="Unassembled WGS sequence"/>
</dbReference>